<dbReference type="Proteomes" id="UP000321129">
    <property type="component" value="Unassembled WGS sequence"/>
</dbReference>
<keyword evidence="1" id="KW-0732">Signal</keyword>
<protein>
    <recommendedName>
        <fullName evidence="4">DUF4105 domain-containing protein</fullName>
    </recommendedName>
</protein>
<evidence type="ECO:0000256" key="1">
    <source>
        <dbReference type="SAM" id="SignalP"/>
    </source>
</evidence>
<dbReference type="OrthoDB" id="7424408at2"/>
<keyword evidence="3" id="KW-1185">Reference proteome</keyword>
<dbReference type="RefSeq" id="WP_147121744.1">
    <property type="nucleotide sequence ID" value="NZ_VOPY01000001.1"/>
</dbReference>
<reference evidence="2 3" key="1">
    <citation type="submission" date="2019-08" db="EMBL/GenBank/DDBJ databases">
        <title>Sphingorhabdus soil sp. nov., isolated from arctic soil.</title>
        <authorList>
            <person name="Liu Y."/>
        </authorList>
    </citation>
    <scope>NUCLEOTIDE SEQUENCE [LARGE SCALE GENOMIC DNA]</scope>
    <source>
        <strain evidence="2 3">D-2Q-5-6</strain>
    </source>
</reference>
<accession>A0A5C6ULQ7</accession>
<sequence length="181" mass="19932">MIIKQMQLAVMALFGALMLFVPSAARADVAVTFYSHEFGDSFPHAFIVLNGTIDATGEVIDTNYGFTAKNVSPAILFGSVIGIVESVEPKYVASSDPHFTVHLDDAGYARLMAKVVEWRDRPQKSYNLNKRNCVHFAMEAAETVGLKVNRKSRFFKKPRSFLEEVEALNPGVETVATVAAE</sequence>
<evidence type="ECO:0000313" key="3">
    <source>
        <dbReference type="Proteomes" id="UP000321129"/>
    </source>
</evidence>
<dbReference type="EMBL" id="VOPY01000001">
    <property type="protein sequence ID" value="TXC73907.1"/>
    <property type="molecule type" value="Genomic_DNA"/>
</dbReference>
<evidence type="ECO:0008006" key="4">
    <source>
        <dbReference type="Google" id="ProtNLM"/>
    </source>
</evidence>
<proteinExistence type="predicted"/>
<feature type="chain" id="PRO_5023045018" description="DUF4105 domain-containing protein" evidence="1">
    <location>
        <begin position="28"/>
        <end position="181"/>
    </location>
</feature>
<comment type="caution">
    <text evidence="2">The sequence shown here is derived from an EMBL/GenBank/DDBJ whole genome shotgun (WGS) entry which is preliminary data.</text>
</comment>
<feature type="signal peptide" evidence="1">
    <location>
        <begin position="1"/>
        <end position="27"/>
    </location>
</feature>
<dbReference type="AlphaFoldDB" id="A0A5C6ULQ7"/>
<gene>
    <name evidence="2" type="ORF">FSZ31_04060</name>
</gene>
<name>A0A5C6ULQ7_9SPHN</name>
<evidence type="ECO:0000313" key="2">
    <source>
        <dbReference type="EMBL" id="TXC73907.1"/>
    </source>
</evidence>
<organism evidence="2 3">
    <name type="scientific">Flavisphingopyxis soli</name>
    <dbReference type="NCBI Taxonomy" id="2601267"/>
    <lineage>
        <taxon>Bacteria</taxon>
        <taxon>Pseudomonadati</taxon>
        <taxon>Pseudomonadota</taxon>
        <taxon>Alphaproteobacteria</taxon>
        <taxon>Sphingomonadales</taxon>
        <taxon>Sphingopyxidaceae</taxon>
        <taxon>Flavisphingopyxis</taxon>
    </lineage>
</organism>